<dbReference type="Gene3D" id="1.10.287.130">
    <property type="match status" value="1"/>
</dbReference>
<keyword evidence="10 12" id="KW-0472">Membrane</keyword>
<dbReference type="InterPro" id="IPR003661">
    <property type="entry name" value="HisK_dim/P_dom"/>
</dbReference>
<dbReference type="InterPro" id="IPR003660">
    <property type="entry name" value="HAMP_dom"/>
</dbReference>
<keyword evidence="7 15" id="KW-0418">Kinase</keyword>
<evidence type="ECO:0000256" key="9">
    <source>
        <dbReference type="ARBA" id="ARBA00023012"/>
    </source>
</evidence>
<evidence type="ECO:0000259" key="14">
    <source>
        <dbReference type="PROSITE" id="PS50885"/>
    </source>
</evidence>
<reference evidence="16" key="1">
    <citation type="submission" date="2021-05" db="EMBL/GenBank/DDBJ databases">
        <title>Direct Submission.</title>
        <authorList>
            <person name="Li K."/>
            <person name="Gao J."/>
        </authorList>
    </citation>
    <scope>NUCLEOTIDE SEQUENCE [LARGE SCALE GENOMIC DNA]</scope>
    <source>
        <strain evidence="16">HDS12</strain>
    </source>
</reference>
<feature type="transmembrane region" description="Helical" evidence="12">
    <location>
        <begin position="163"/>
        <end position="186"/>
    </location>
</feature>
<dbReference type="SUPFAM" id="SSF55874">
    <property type="entry name" value="ATPase domain of HSP90 chaperone/DNA topoisomerase II/histidine kinase"/>
    <property type="match status" value="1"/>
</dbReference>
<dbReference type="GO" id="GO:0016301">
    <property type="term" value="F:kinase activity"/>
    <property type="evidence" value="ECO:0007669"/>
    <property type="project" value="UniProtKB-KW"/>
</dbReference>
<dbReference type="InterPro" id="IPR036890">
    <property type="entry name" value="HATPase_C_sf"/>
</dbReference>
<dbReference type="SUPFAM" id="SSF47384">
    <property type="entry name" value="Homodimeric domain of signal transducing histidine kinase"/>
    <property type="match status" value="1"/>
</dbReference>
<comment type="catalytic activity">
    <reaction evidence="1">
        <text>ATP + protein L-histidine = ADP + protein N-phospho-L-histidine.</text>
        <dbReference type="EC" id="2.7.13.3"/>
    </reaction>
</comment>
<evidence type="ECO:0000256" key="3">
    <source>
        <dbReference type="ARBA" id="ARBA00012438"/>
    </source>
</evidence>
<dbReference type="InterPro" id="IPR003594">
    <property type="entry name" value="HATPase_dom"/>
</dbReference>
<evidence type="ECO:0000256" key="2">
    <source>
        <dbReference type="ARBA" id="ARBA00004236"/>
    </source>
</evidence>
<feature type="region of interest" description="Disordered" evidence="11">
    <location>
        <begin position="389"/>
        <end position="408"/>
    </location>
</feature>
<dbReference type="RefSeq" id="WP_212640136.1">
    <property type="nucleotide sequence ID" value="NZ_CP074132.1"/>
</dbReference>
<dbReference type="CDD" id="cd00082">
    <property type="entry name" value="HisKA"/>
    <property type="match status" value="1"/>
</dbReference>
<dbReference type="InterPro" id="IPR036097">
    <property type="entry name" value="HisK_dim/P_sf"/>
</dbReference>
<dbReference type="PROSITE" id="PS50885">
    <property type="entry name" value="HAMP"/>
    <property type="match status" value="1"/>
</dbReference>
<gene>
    <name evidence="15" type="ORF">KGD83_17015</name>
</gene>
<dbReference type="Gene3D" id="3.30.565.10">
    <property type="entry name" value="Histidine kinase-like ATPase, C-terminal domain"/>
    <property type="match status" value="1"/>
</dbReference>
<dbReference type="PROSITE" id="PS50109">
    <property type="entry name" value="HIS_KIN"/>
    <property type="match status" value="1"/>
</dbReference>
<dbReference type="SMART" id="SM00388">
    <property type="entry name" value="HisKA"/>
    <property type="match status" value="1"/>
</dbReference>
<evidence type="ECO:0000256" key="7">
    <source>
        <dbReference type="ARBA" id="ARBA00022777"/>
    </source>
</evidence>
<organism evidence="15 16">
    <name type="scientific">Nocardiopsis akebiae</name>
    <dbReference type="NCBI Taxonomy" id="2831968"/>
    <lineage>
        <taxon>Bacteria</taxon>
        <taxon>Bacillati</taxon>
        <taxon>Actinomycetota</taxon>
        <taxon>Actinomycetes</taxon>
        <taxon>Streptosporangiales</taxon>
        <taxon>Nocardiopsidaceae</taxon>
        <taxon>Nocardiopsis</taxon>
    </lineage>
</organism>
<dbReference type="Gene3D" id="6.10.340.10">
    <property type="match status" value="1"/>
</dbReference>
<dbReference type="InterPro" id="IPR050428">
    <property type="entry name" value="TCS_sensor_his_kinase"/>
</dbReference>
<dbReference type="SUPFAM" id="SSF158472">
    <property type="entry name" value="HAMP domain-like"/>
    <property type="match status" value="1"/>
</dbReference>
<keyword evidence="5" id="KW-0808">Transferase</keyword>
<dbReference type="InterPro" id="IPR004358">
    <property type="entry name" value="Sig_transdc_His_kin-like_C"/>
</dbReference>
<dbReference type="CDD" id="cd00075">
    <property type="entry name" value="HATPase"/>
    <property type="match status" value="1"/>
</dbReference>
<keyword evidence="9" id="KW-0902">Two-component regulatory system</keyword>
<feature type="transmembrane region" description="Helical" evidence="12">
    <location>
        <begin position="21"/>
        <end position="40"/>
    </location>
</feature>
<evidence type="ECO:0000313" key="16">
    <source>
        <dbReference type="Proteomes" id="UP000678016"/>
    </source>
</evidence>
<evidence type="ECO:0000256" key="10">
    <source>
        <dbReference type="ARBA" id="ARBA00023136"/>
    </source>
</evidence>
<feature type="domain" description="HAMP" evidence="14">
    <location>
        <begin position="187"/>
        <end position="240"/>
    </location>
</feature>
<dbReference type="PANTHER" id="PTHR45436:SF5">
    <property type="entry name" value="SENSOR HISTIDINE KINASE TRCS"/>
    <property type="match status" value="1"/>
</dbReference>
<evidence type="ECO:0000256" key="8">
    <source>
        <dbReference type="ARBA" id="ARBA00022989"/>
    </source>
</evidence>
<dbReference type="Proteomes" id="UP000678016">
    <property type="component" value="Chromosome"/>
</dbReference>
<dbReference type="InterPro" id="IPR005467">
    <property type="entry name" value="His_kinase_dom"/>
</dbReference>
<name>A0ABX8BXY3_9ACTN</name>
<comment type="subcellular location">
    <subcellularLocation>
        <location evidence="2">Cell membrane</location>
    </subcellularLocation>
</comment>
<feature type="domain" description="Histidine kinase" evidence="13">
    <location>
        <begin position="255"/>
        <end position="488"/>
    </location>
</feature>
<keyword evidence="8 12" id="KW-1133">Transmembrane helix</keyword>
<evidence type="ECO:0000256" key="12">
    <source>
        <dbReference type="SAM" id="Phobius"/>
    </source>
</evidence>
<keyword evidence="16" id="KW-1185">Reference proteome</keyword>
<dbReference type="SMART" id="SM00304">
    <property type="entry name" value="HAMP"/>
    <property type="match status" value="1"/>
</dbReference>
<evidence type="ECO:0000256" key="5">
    <source>
        <dbReference type="ARBA" id="ARBA00022679"/>
    </source>
</evidence>
<dbReference type="CDD" id="cd06225">
    <property type="entry name" value="HAMP"/>
    <property type="match status" value="1"/>
</dbReference>
<dbReference type="PANTHER" id="PTHR45436">
    <property type="entry name" value="SENSOR HISTIDINE KINASE YKOH"/>
    <property type="match status" value="1"/>
</dbReference>
<evidence type="ECO:0000256" key="4">
    <source>
        <dbReference type="ARBA" id="ARBA00022553"/>
    </source>
</evidence>
<protein>
    <recommendedName>
        <fullName evidence="3">histidine kinase</fullName>
        <ecNumber evidence="3">2.7.13.3</ecNumber>
    </recommendedName>
</protein>
<dbReference type="SMART" id="SM00387">
    <property type="entry name" value="HATPase_c"/>
    <property type="match status" value="1"/>
</dbReference>
<dbReference type="Pfam" id="PF00512">
    <property type="entry name" value="HisKA"/>
    <property type="match status" value="1"/>
</dbReference>
<sequence>MSGRSGLRWPRGLGGRIPLAVLCLTTVCLVAFGAVATLLLQHSLTEDVDHRLRTLPAPRHATGQMDPPVGAQPPPLPTDLRTLVVGADGDVVDSVGQTGSDDGLPDVSAVTAQELRARSGEPFTLPGTGGGGEWRVLTTARDDGGVFMTAQSLTGIEDTLDRLVLIEAVTGLVVLAAVGFGTAAIVRFQLRPLREIESTARAIAGGDLDRRIPPQDTATETGRLGDSLNTMLGELTRALSERDRAVETTRRFVADASHELRTPLSSIRGFAELYRQGRGRGLVAEDARADRWMSRIEDEAGRMGSMVDDLLTLSRVDEAPRLEHSDMELVAIAERVVLSARARAPRTPVALEAEGPVRAVGDGDRIRQVLENLVGNALTHTPEGTPVRVSVRRTQDPPPPGPARAGALPPGVAEVAVIAVRDEGPGIPAGELPRVFDRFYRADGPRERAGAGLGLAISAAFVAAHDGYVTAESPPGGGCVFTVVLPLG</sequence>
<proteinExistence type="predicted"/>
<evidence type="ECO:0000313" key="15">
    <source>
        <dbReference type="EMBL" id="QUX27050.1"/>
    </source>
</evidence>
<dbReference type="Pfam" id="PF00672">
    <property type="entry name" value="HAMP"/>
    <property type="match status" value="1"/>
</dbReference>
<evidence type="ECO:0000256" key="11">
    <source>
        <dbReference type="SAM" id="MobiDB-lite"/>
    </source>
</evidence>
<evidence type="ECO:0000259" key="13">
    <source>
        <dbReference type="PROSITE" id="PS50109"/>
    </source>
</evidence>
<evidence type="ECO:0000256" key="1">
    <source>
        <dbReference type="ARBA" id="ARBA00000085"/>
    </source>
</evidence>
<keyword evidence="4" id="KW-0597">Phosphoprotein</keyword>
<dbReference type="EC" id="2.7.13.3" evidence="3"/>
<dbReference type="PRINTS" id="PR00344">
    <property type="entry name" value="BCTRLSENSOR"/>
</dbReference>
<accession>A0ABX8BXY3</accession>
<evidence type="ECO:0000256" key="6">
    <source>
        <dbReference type="ARBA" id="ARBA00022692"/>
    </source>
</evidence>
<keyword evidence="6 12" id="KW-0812">Transmembrane</keyword>
<dbReference type="Pfam" id="PF02518">
    <property type="entry name" value="HATPase_c"/>
    <property type="match status" value="1"/>
</dbReference>
<dbReference type="EMBL" id="CP074132">
    <property type="protein sequence ID" value="QUX27050.1"/>
    <property type="molecule type" value="Genomic_DNA"/>
</dbReference>